<dbReference type="EMBL" id="JACEMX010000139">
    <property type="protein sequence ID" value="MBA4463893.1"/>
    <property type="molecule type" value="Genomic_DNA"/>
</dbReference>
<evidence type="ECO:0000313" key="2">
    <source>
        <dbReference type="Proteomes" id="UP000591542"/>
    </source>
</evidence>
<dbReference type="Proteomes" id="UP000591542">
    <property type="component" value="Unassembled WGS sequence"/>
</dbReference>
<name>A0AC60WA24_9ARCH</name>
<gene>
    <name evidence="1" type="ORF">H2B01_06905</name>
</gene>
<organism evidence="1 2">
    <name type="scientific">Candidatus Nitrosomaritimum aestuariumsis</name>
    <dbReference type="NCBI Taxonomy" id="3342354"/>
    <lineage>
        <taxon>Archaea</taxon>
        <taxon>Nitrososphaerota</taxon>
        <taxon>Nitrososphaeria</taxon>
        <taxon>Nitrosopumilales</taxon>
        <taxon>Nitrosopumilaceae</taxon>
        <taxon>Candidatus Nitrosomaritimum</taxon>
    </lineage>
</organism>
<comment type="caution">
    <text evidence="1">The sequence shown here is derived from an EMBL/GenBank/DDBJ whole genome shotgun (WGS) entry which is preliminary data.</text>
</comment>
<accession>A0AC60WA24</accession>
<proteinExistence type="predicted"/>
<evidence type="ECO:0000313" key="1">
    <source>
        <dbReference type="EMBL" id="MBA4463893.1"/>
    </source>
</evidence>
<reference evidence="1 2" key="1">
    <citation type="journal article" date="2020" name="Appl. Environ. Microbiol.">
        <title>Genomic Characteristics of a Novel Species of Ammonia-Oxidizing Archaea from the Jiulong River Estuary.</title>
        <authorList>
            <person name="Zou D."/>
            <person name="Wan R."/>
            <person name="Han L."/>
            <person name="Xu M.N."/>
            <person name="Liu Y."/>
            <person name="Liu H."/>
            <person name="Kao S.J."/>
            <person name="Li M."/>
        </authorList>
    </citation>
    <scope>NUCLEOTIDE SEQUENCE [LARGE SCALE GENOMIC DNA]</scope>
    <source>
        <strain evidence="1">S2bin1</strain>
    </source>
</reference>
<protein>
    <submittedName>
        <fullName evidence="1">Beta-propeller domain-containing protein</fullName>
    </submittedName>
</protein>
<sequence length="741" mass="83955">MNSNTILPIAVVIAVIATAGIIFGLGLSTQPEVTTAPTPPQVIYVNKTVSEIFEGTQEIKKISSESELREILTASSIFDGGFYDDRAFPTGGFVLEESLELERRSVQAGEPVPTPEPGFASDTVTSQKGSDGMDYSTTNVQVENVDEPDYLKNDAKYVYIVSQNTLSIIDAYPAESAKLVLKIALDIESQWIQNMFLNDDRLVIFYNGQSQEEIIPQFDFIPRPSYSPVTHALIVDVSDKENPEILKDYTIDGHFRDARMIGDYAYFVTNKNIDHQYPRLPIIMESAEPLMVPDAFYFDNVERFSNFNTLTAIDIFGDTITSETFLMGYSGTIYVSENNFYLTYQQNLPYGFYEESSRDRFFDVVVPLLPQDLQNKIKAIKGDSSLSSARQWTEISEVLQDSYNQMSQSQKENLFEKIRKALADYDAKIQQESLKTIIHKISIDGDKLEYQAKGSVPGRLLNQFSMDESNDRFRVATTTEYYSQYSGMMRSNAVYVLDEDLKILGGLDEIAPDESIFSARFIGDRLYLVTFQQIDPFFVIDLSSDTPKILGELKIPGFSNYLHPYDDDHVIGVGRDTKEIGNDRVQQLGVKVALFDVSDVSNPMVIDDYIIGDSSTHSEALNNHKAFFFDKRKNLLSIPISSDTDSLEGITEKRIAPDWNRWNGFYILDLDVKNGIDLKGTITHTENDTRYYGMGNSRTFYIEEILYTVSDSMLKMNFMNDLEEINSIKLENTGKFIEYLD</sequence>